<dbReference type="OrthoDB" id="5344394at2"/>
<dbReference type="RefSeq" id="WP_015597127.1">
    <property type="nucleotide sequence ID" value="NC_021172.1"/>
</dbReference>
<feature type="coiled-coil region" evidence="1">
    <location>
        <begin position="5"/>
        <end position="32"/>
    </location>
</feature>
<keyword evidence="3" id="KW-1185">Reference proteome</keyword>
<keyword evidence="1" id="KW-0175">Coiled coil</keyword>
<dbReference type="KEGG" id="hdt:HYPDE_27048"/>
<dbReference type="EMBL" id="CP005587">
    <property type="protein sequence ID" value="AGK57090.1"/>
    <property type="molecule type" value="Genomic_DNA"/>
</dbReference>
<evidence type="ECO:0000313" key="3">
    <source>
        <dbReference type="Proteomes" id="UP000005952"/>
    </source>
</evidence>
<dbReference type="SUPFAM" id="SSF46785">
    <property type="entry name" value="Winged helix' DNA-binding domain"/>
    <property type="match status" value="1"/>
</dbReference>
<gene>
    <name evidence="2" type="ORF">HYPDE_27048</name>
</gene>
<evidence type="ECO:0008006" key="4">
    <source>
        <dbReference type="Google" id="ProtNLM"/>
    </source>
</evidence>
<name>N0BAF0_9HYPH</name>
<organism evidence="2 3">
    <name type="scientific">Hyphomicrobium denitrificans 1NES1</name>
    <dbReference type="NCBI Taxonomy" id="670307"/>
    <lineage>
        <taxon>Bacteria</taxon>
        <taxon>Pseudomonadati</taxon>
        <taxon>Pseudomonadota</taxon>
        <taxon>Alphaproteobacteria</taxon>
        <taxon>Hyphomicrobiales</taxon>
        <taxon>Hyphomicrobiaceae</taxon>
        <taxon>Hyphomicrobium</taxon>
    </lineage>
</organism>
<proteinExistence type="predicted"/>
<dbReference type="STRING" id="670307.HYPDE_27048"/>
<evidence type="ECO:0000256" key="1">
    <source>
        <dbReference type="SAM" id="Coils"/>
    </source>
</evidence>
<dbReference type="HOGENOM" id="CLU_1893357_0_0_5"/>
<dbReference type="Proteomes" id="UP000005952">
    <property type="component" value="Chromosome"/>
</dbReference>
<dbReference type="InterPro" id="IPR036390">
    <property type="entry name" value="WH_DNA-bd_sf"/>
</dbReference>
<dbReference type="AlphaFoldDB" id="N0BAF0"/>
<accession>N0BAF0</accession>
<reference evidence="2 3" key="1">
    <citation type="journal article" date="2013" name="Genome Announc.">
        <title>Genome sequences for three denitrifying bacterial strains isolated from a uranium- and nitrate-contaminated subsurface environment.</title>
        <authorList>
            <person name="Venkatramanan R."/>
            <person name="Prakash O."/>
            <person name="Woyke T."/>
            <person name="Chain P."/>
            <person name="Goodwin L.A."/>
            <person name="Watson D."/>
            <person name="Brooks S."/>
            <person name="Kostka J.E."/>
            <person name="Green S.J."/>
        </authorList>
    </citation>
    <scope>NUCLEOTIDE SEQUENCE [LARGE SCALE GENOMIC DNA]</scope>
    <source>
        <strain evidence="2 3">1NES1</strain>
    </source>
</reference>
<evidence type="ECO:0000313" key="2">
    <source>
        <dbReference type="EMBL" id="AGK57090.1"/>
    </source>
</evidence>
<protein>
    <recommendedName>
        <fullName evidence="4">HTH crp-type domain-containing protein</fullName>
    </recommendedName>
</protein>
<sequence length="134" mass="15465">MAFNRINLRSQAESVEERRHAAQQKRKRLQTEEARYTLILHSARKKLGISIHEYCLADSVHKLSSTHSPVPGWCFASKEQLGQSLGFSRQSIHAMIKRLRDVDLIELQPETGYLRSTQKWRDTVEVTKAMVFGD</sequence>